<evidence type="ECO:0000313" key="1">
    <source>
        <dbReference type="EMBL" id="PIR86509.1"/>
    </source>
</evidence>
<protein>
    <submittedName>
        <fullName evidence="1">Uncharacterized protein</fullName>
    </submittedName>
</protein>
<evidence type="ECO:0000313" key="2">
    <source>
        <dbReference type="Proteomes" id="UP000230706"/>
    </source>
</evidence>
<name>A0A2H0UJD5_9BACT</name>
<dbReference type="AlphaFoldDB" id="A0A2H0UJD5"/>
<sequence>MQRGTKKAEATKLRLKGYSYKEIWDKLGVPKSTLSSWFKDLVLSQKAQDRLKVRHGIGTEALIKRNKMQTHIARQQATKIQNEASGEIGKLTNRDLMLIGTALYWGEGYKKLIVRDGKKRTWHKISFSNTDPKMIYVFVKFMTDVLHVQIDSIKVRMRLYEHINEKEALDFWSKSIGLPKGNFQKTSYAVSISSKRKLPYNRLPHGTLCVEISDTKKFHRILGMIEGLKNTC</sequence>
<gene>
    <name evidence="1" type="ORF">COU13_00525</name>
</gene>
<accession>A0A2H0UJD5</accession>
<comment type="caution">
    <text evidence="1">The sequence shown here is derived from an EMBL/GenBank/DDBJ whole genome shotgun (WGS) entry which is preliminary data.</text>
</comment>
<reference evidence="2" key="1">
    <citation type="submission" date="2017-09" db="EMBL/GenBank/DDBJ databases">
        <title>Depth-based differentiation of microbial function through sediment-hosted aquifers and enrichment of novel symbionts in the deep terrestrial subsurface.</title>
        <authorList>
            <person name="Probst A.J."/>
            <person name="Ladd B."/>
            <person name="Jarett J.K."/>
            <person name="Geller-Mcgrath D.E."/>
            <person name="Sieber C.M.K."/>
            <person name="Emerson J.B."/>
            <person name="Anantharaman K."/>
            <person name="Thomas B.C."/>
            <person name="Malmstrom R."/>
            <person name="Stieglmeier M."/>
            <person name="Klingl A."/>
            <person name="Woyke T."/>
            <person name="Ryan C.M."/>
            <person name="Banfield J.F."/>
        </authorList>
    </citation>
    <scope>NUCLEOTIDE SEQUENCE [LARGE SCALE GENOMIC DNA]</scope>
</reference>
<organism evidence="1 2">
    <name type="scientific">Candidatus Kaiserbacteria bacterium CG10_big_fil_rev_8_21_14_0_10_43_70</name>
    <dbReference type="NCBI Taxonomy" id="1974605"/>
    <lineage>
        <taxon>Bacteria</taxon>
        <taxon>Candidatus Kaiseribacteriota</taxon>
    </lineage>
</organism>
<dbReference type="Proteomes" id="UP000230706">
    <property type="component" value="Unassembled WGS sequence"/>
</dbReference>
<dbReference type="EMBL" id="PFBF01000007">
    <property type="protein sequence ID" value="PIR86509.1"/>
    <property type="molecule type" value="Genomic_DNA"/>
</dbReference>
<proteinExistence type="predicted"/>